<dbReference type="Pfam" id="PF14905">
    <property type="entry name" value="OMP_b-brl_3"/>
    <property type="match status" value="1"/>
</dbReference>
<keyword evidence="8" id="KW-0732">Signal</keyword>
<evidence type="ECO:0000256" key="1">
    <source>
        <dbReference type="ARBA" id="ARBA00004571"/>
    </source>
</evidence>
<keyword evidence="6 7" id="KW-0998">Cell outer membrane</keyword>
<evidence type="ECO:0000256" key="3">
    <source>
        <dbReference type="ARBA" id="ARBA00022452"/>
    </source>
</evidence>
<evidence type="ECO:0000256" key="8">
    <source>
        <dbReference type="SAM" id="SignalP"/>
    </source>
</evidence>
<dbReference type="GO" id="GO:0009279">
    <property type="term" value="C:cell outer membrane"/>
    <property type="evidence" value="ECO:0007669"/>
    <property type="project" value="UniProtKB-SubCell"/>
</dbReference>
<evidence type="ECO:0000259" key="9">
    <source>
        <dbReference type="Pfam" id="PF07715"/>
    </source>
</evidence>
<dbReference type="Gene3D" id="2.170.130.10">
    <property type="entry name" value="TonB-dependent receptor, plug domain"/>
    <property type="match status" value="1"/>
</dbReference>
<keyword evidence="5 7" id="KW-0472">Membrane</keyword>
<dbReference type="InterPro" id="IPR012910">
    <property type="entry name" value="Plug_dom"/>
</dbReference>
<keyword evidence="3 7" id="KW-1134">Transmembrane beta strand</keyword>
<dbReference type="PANTHER" id="PTHR40980">
    <property type="entry name" value="PLUG DOMAIN-CONTAINING PROTEIN"/>
    <property type="match status" value="1"/>
</dbReference>
<feature type="chain" id="PRO_5019711586" evidence="8">
    <location>
        <begin position="24"/>
        <end position="791"/>
    </location>
</feature>
<dbReference type="OrthoDB" id="8764943at2"/>
<protein>
    <submittedName>
        <fullName evidence="11">Outer membrane receptor protein involved in Fe transport</fullName>
    </submittedName>
</protein>
<evidence type="ECO:0000313" key="11">
    <source>
        <dbReference type="EMBL" id="RKS23154.1"/>
    </source>
</evidence>
<evidence type="ECO:0000256" key="4">
    <source>
        <dbReference type="ARBA" id="ARBA00022692"/>
    </source>
</evidence>
<keyword evidence="4 7" id="KW-0812">Transmembrane</keyword>
<feature type="signal peptide" evidence="8">
    <location>
        <begin position="1"/>
        <end position="23"/>
    </location>
</feature>
<keyword evidence="11" id="KW-0675">Receptor</keyword>
<dbReference type="InterPro" id="IPR037066">
    <property type="entry name" value="Plug_dom_sf"/>
</dbReference>
<sequence>MKTPAHFLIWITFLITTSLFAQTHEVKGIAQANGGSAAFYDVLLIAKDTIKGKTAENGSFALKAQTGDYRLEILYFDKAVHKQELAVKNDIDLGVISFESNTKLDEVVIEAPKKLMERKADRFIYHVANATSSTGGTAIDALRTTPGVTVTQESISISGKNSVMVLIDDKPTYMGQAELMNYLESISASNLAKIEVITTPPAKYQAEGNSGIINIVTKKVKKDSWNALAGGAYQRGRRNTQQYNTAFNLQKNKLTLRSSLSTGIRRSLINWDNDIYYPDAFWKNESGSDGKNRYVNGQLSLDYQLTKQWTIGTKVSAYASKFTDSQPQLTTLFDQKGGSIQQFMKNNAASNDKTYQQIYNIYSEYKLDTLGKKVMVDVDFVNYHTPTFNEYAYANYTPANELIANSEHAGINDVDIKIQNLSVKVDFELPTKIADFTAGARFSNSKSDNLINAFKQDENGEMVYDTNLSNYFEYTEKNEALYISGSKKFNEKWNIQLGLRLEATQTDGFSREANNRHTNDYLKLFPTVYVLHQFTEDKSLGFNYSRRIRRPSYESLNPFRTINNEFSYNEGNPFLKPSFTHNFEVTFTYKTFDSRIGFSSMKDGVNQASILNPDTKQNNYIWMNYVNEDMLSFTQSYTAKPTPWWTSVNNLNFSYSESDIVVSDKRNKGTSTSFFSTNDFTLNKNKTFFMSLSYFQNFGETFQNSSLKPYAKFYATVKYQMFDKKLELGISGTDIFNGREYSKQKMYGVTQEFKNVWDTQRIRFSLTYRFGNSNLKTKERQSGNSEELNRL</sequence>
<comment type="subcellular location">
    <subcellularLocation>
        <location evidence="1 7">Cell outer membrane</location>
        <topology evidence="1 7">Multi-pass membrane protein</topology>
    </subcellularLocation>
</comment>
<dbReference type="SUPFAM" id="SSF56935">
    <property type="entry name" value="Porins"/>
    <property type="match status" value="1"/>
</dbReference>
<dbReference type="RefSeq" id="WP_121376378.1">
    <property type="nucleotide sequence ID" value="NZ_RBLC01000002.1"/>
</dbReference>
<dbReference type="InterPro" id="IPR041700">
    <property type="entry name" value="OMP_b-brl_3"/>
</dbReference>
<dbReference type="InterPro" id="IPR039426">
    <property type="entry name" value="TonB-dep_rcpt-like"/>
</dbReference>
<dbReference type="Pfam" id="PF07715">
    <property type="entry name" value="Plug"/>
    <property type="match status" value="1"/>
</dbReference>
<dbReference type="InterPro" id="IPR036942">
    <property type="entry name" value="Beta-barrel_TonB_sf"/>
</dbReference>
<keyword evidence="12" id="KW-1185">Reference proteome</keyword>
<dbReference type="PROSITE" id="PS52016">
    <property type="entry name" value="TONB_DEPENDENT_REC_3"/>
    <property type="match status" value="1"/>
</dbReference>
<reference evidence="11 12" key="1">
    <citation type="submission" date="2018-10" db="EMBL/GenBank/DDBJ databases">
        <title>Genomic Encyclopedia of Archaeal and Bacterial Type Strains, Phase II (KMG-II): from individual species to whole genera.</title>
        <authorList>
            <person name="Goeker M."/>
        </authorList>
    </citation>
    <scope>NUCLEOTIDE SEQUENCE [LARGE SCALE GENOMIC DNA]</scope>
    <source>
        <strain evidence="11 12">DSM 29537</strain>
    </source>
</reference>
<evidence type="ECO:0000259" key="10">
    <source>
        <dbReference type="Pfam" id="PF14905"/>
    </source>
</evidence>
<comment type="caution">
    <text evidence="11">The sequence shown here is derived from an EMBL/GenBank/DDBJ whole genome shotgun (WGS) entry which is preliminary data.</text>
</comment>
<dbReference type="Gene3D" id="2.40.170.20">
    <property type="entry name" value="TonB-dependent receptor, beta-barrel domain"/>
    <property type="match status" value="1"/>
</dbReference>
<evidence type="ECO:0000256" key="2">
    <source>
        <dbReference type="ARBA" id="ARBA00022448"/>
    </source>
</evidence>
<evidence type="ECO:0000256" key="6">
    <source>
        <dbReference type="ARBA" id="ARBA00023237"/>
    </source>
</evidence>
<name>A0A495MB14_9FLAO</name>
<feature type="domain" description="TonB-dependent receptor plug" evidence="9">
    <location>
        <begin position="136"/>
        <end position="211"/>
    </location>
</feature>
<evidence type="ECO:0000313" key="12">
    <source>
        <dbReference type="Proteomes" id="UP000277579"/>
    </source>
</evidence>
<organism evidence="11 12">
    <name type="scientific">Flavobacterium endophyticum</name>
    <dbReference type="NCBI Taxonomy" id="1540163"/>
    <lineage>
        <taxon>Bacteria</taxon>
        <taxon>Pseudomonadati</taxon>
        <taxon>Bacteroidota</taxon>
        <taxon>Flavobacteriia</taxon>
        <taxon>Flavobacteriales</taxon>
        <taxon>Flavobacteriaceae</taxon>
        <taxon>Flavobacterium</taxon>
    </lineage>
</organism>
<gene>
    <name evidence="11" type="ORF">CLV94_2058</name>
</gene>
<dbReference type="PANTHER" id="PTHR40980:SF4">
    <property type="entry name" value="TONB-DEPENDENT RECEPTOR-LIKE BETA-BARREL DOMAIN-CONTAINING PROTEIN"/>
    <property type="match status" value="1"/>
</dbReference>
<accession>A0A495MB14</accession>
<dbReference type="Proteomes" id="UP000277579">
    <property type="component" value="Unassembled WGS sequence"/>
</dbReference>
<feature type="domain" description="Outer membrane protein beta-barrel" evidence="10">
    <location>
        <begin position="366"/>
        <end position="768"/>
    </location>
</feature>
<evidence type="ECO:0000256" key="7">
    <source>
        <dbReference type="PROSITE-ProRule" id="PRU01360"/>
    </source>
</evidence>
<proteinExistence type="inferred from homology"/>
<comment type="similarity">
    <text evidence="7">Belongs to the TonB-dependent receptor family.</text>
</comment>
<evidence type="ECO:0000256" key="5">
    <source>
        <dbReference type="ARBA" id="ARBA00023136"/>
    </source>
</evidence>
<keyword evidence="2 7" id="KW-0813">Transport</keyword>
<dbReference type="AlphaFoldDB" id="A0A495MB14"/>
<dbReference type="EMBL" id="RBLC01000002">
    <property type="protein sequence ID" value="RKS23154.1"/>
    <property type="molecule type" value="Genomic_DNA"/>
</dbReference>